<protein>
    <submittedName>
        <fullName evidence="1">Uncharacterized protein</fullName>
    </submittedName>
</protein>
<dbReference type="KEGG" id="bsen:DP114_34380"/>
<organism evidence="1 2">
    <name type="scientific">Brasilonema sennae CENA114</name>
    <dbReference type="NCBI Taxonomy" id="415709"/>
    <lineage>
        <taxon>Bacteria</taxon>
        <taxon>Bacillati</taxon>
        <taxon>Cyanobacteriota</taxon>
        <taxon>Cyanophyceae</taxon>
        <taxon>Nostocales</taxon>
        <taxon>Scytonemataceae</taxon>
        <taxon>Brasilonema</taxon>
        <taxon>Bromeliae group (in: Brasilonema)</taxon>
    </lineage>
</organism>
<sequence length="255" mass="29347">MKELVEIPAEQTTAMKASTLRELMKQLNISNEKFEEIALNPPTAEEQKEAALNLSLEMNKINEVAQEEAKVNSADIEPVTFVHQLSHEFSSQVTNNQTQVRTIEPEVITNFTKKTDDSNSKPVEESQENRKQLIATTIQIQQFVIPVIVDRINTYGKADKDTRSIFYKGEEYTAILKLEKDSQILSLDRNYPELEESKETLLASCDNNSEEYSIIINNLTKEEFERFQVLFQEQQVLRRQNQQQIQSKESGNELS</sequence>
<accession>A0A856MN27</accession>
<gene>
    <name evidence="1" type="ORF">DP114_34380</name>
</gene>
<evidence type="ECO:0000313" key="1">
    <source>
        <dbReference type="EMBL" id="QDL12823.1"/>
    </source>
</evidence>
<keyword evidence="1" id="KW-0614">Plasmid</keyword>
<proteinExistence type="predicted"/>
<dbReference type="Proteomes" id="UP000503129">
    <property type="component" value="Plasmid pBOCT2"/>
</dbReference>
<keyword evidence="2" id="KW-1185">Reference proteome</keyword>
<geneLocation type="plasmid" evidence="2">
    <name>pboct2</name>
</geneLocation>
<name>A0A856MN27_9CYAN</name>
<reference evidence="1 2" key="1">
    <citation type="submission" date="2018-06" db="EMBL/GenBank/DDBJ databases">
        <title>Comparative genomics of Brasilonema spp. strains.</title>
        <authorList>
            <person name="Alvarenga D.O."/>
            <person name="Fiore M.F."/>
            <person name="Varani A.M."/>
        </authorList>
    </citation>
    <scope>NUCLEOTIDE SEQUENCE [LARGE SCALE GENOMIC DNA]</scope>
    <source>
        <strain evidence="1 2">CENA114</strain>
        <plasmid evidence="2">pboct2</plasmid>
    </source>
</reference>
<dbReference type="AlphaFoldDB" id="A0A856MN27"/>
<evidence type="ECO:0000313" key="2">
    <source>
        <dbReference type="Proteomes" id="UP000503129"/>
    </source>
</evidence>
<dbReference type="RefSeq" id="WP_169264846.1">
    <property type="nucleotide sequence ID" value="NZ_CAWOXK010000003.1"/>
</dbReference>
<dbReference type="EMBL" id="CP030120">
    <property type="protein sequence ID" value="QDL12823.1"/>
    <property type="molecule type" value="Genomic_DNA"/>
</dbReference>